<evidence type="ECO:0000313" key="2">
    <source>
        <dbReference type="EMBL" id="MFD0855530.1"/>
    </source>
</evidence>
<reference evidence="3" key="1">
    <citation type="journal article" date="2019" name="Int. J. Syst. Evol. Microbiol.">
        <title>The Global Catalogue of Microorganisms (GCM) 10K type strain sequencing project: providing services to taxonomists for standard genome sequencing and annotation.</title>
        <authorList>
            <consortium name="The Broad Institute Genomics Platform"/>
            <consortium name="The Broad Institute Genome Sequencing Center for Infectious Disease"/>
            <person name="Wu L."/>
            <person name="Ma J."/>
        </authorList>
    </citation>
    <scope>NUCLEOTIDE SEQUENCE [LARGE SCALE GENOMIC DNA]</scope>
    <source>
        <strain evidence="3">JCM 31696</strain>
    </source>
</reference>
<feature type="transmembrane region" description="Helical" evidence="1">
    <location>
        <begin position="7"/>
        <end position="26"/>
    </location>
</feature>
<dbReference type="Proteomes" id="UP001597083">
    <property type="component" value="Unassembled WGS sequence"/>
</dbReference>
<keyword evidence="1" id="KW-1133">Transmembrane helix</keyword>
<organism evidence="2 3">
    <name type="scientific">Actinomadura adrarensis</name>
    <dbReference type="NCBI Taxonomy" id="1819600"/>
    <lineage>
        <taxon>Bacteria</taxon>
        <taxon>Bacillati</taxon>
        <taxon>Actinomycetota</taxon>
        <taxon>Actinomycetes</taxon>
        <taxon>Streptosporangiales</taxon>
        <taxon>Thermomonosporaceae</taxon>
        <taxon>Actinomadura</taxon>
    </lineage>
</organism>
<keyword evidence="1" id="KW-0812">Transmembrane</keyword>
<gene>
    <name evidence="2" type="ORF">ACFQ07_25035</name>
</gene>
<keyword evidence="3" id="KW-1185">Reference proteome</keyword>
<protein>
    <submittedName>
        <fullName evidence="2">Uncharacterized protein</fullName>
    </submittedName>
</protein>
<evidence type="ECO:0000313" key="3">
    <source>
        <dbReference type="Proteomes" id="UP001597083"/>
    </source>
</evidence>
<comment type="caution">
    <text evidence="2">The sequence shown here is derived from an EMBL/GenBank/DDBJ whole genome shotgun (WGS) entry which is preliminary data.</text>
</comment>
<sequence>MFTAIRIIIGSTATGLGNVGMVAFHYDHDLIRVMSILGATFAGITVAAAALYYLLAKHITRHITRVLTRMYRVEAATGRVVDIDQDILACILRREMDRDQHHLN</sequence>
<name>A0ABW3CM00_9ACTN</name>
<keyword evidence="1" id="KW-0472">Membrane</keyword>
<feature type="transmembrane region" description="Helical" evidence="1">
    <location>
        <begin position="32"/>
        <end position="55"/>
    </location>
</feature>
<proteinExistence type="predicted"/>
<dbReference type="EMBL" id="JBHTIR010003641">
    <property type="protein sequence ID" value="MFD0855530.1"/>
    <property type="molecule type" value="Genomic_DNA"/>
</dbReference>
<evidence type="ECO:0000256" key="1">
    <source>
        <dbReference type="SAM" id="Phobius"/>
    </source>
</evidence>
<accession>A0ABW3CM00</accession>